<dbReference type="Gene3D" id="3.80.30.20">
    <property type="entry name" value="tm_1862 like domain"/>
    <property type="match status" value="1"/>
</dbReference>
<dbReference type="GO" id="GO:0003824">
    <property type="term" value="F:catalytic activity"/>
    <property type="evidence" value="ECO:0007669"/>
    <property type="project" value="InterPro"/>
</dbReference>
<evidence type="ECO:0000256" key="1">
    <source>
        <dbReference type="ARBA" id="ARBA00001966"/>
    </source>
</evidence>
<dbReference type="InterPro" id="IPR039661">
    <property type="entry name" value="ELP3"/>
</dbReference>
<dbReference type="PANTHER" id="PTHR11135:SF1">
    <property type="entry name" value="PROTEIN YHCC"/>
    <property type="match status" value="1"/>
</dbReference>
<dbReference type="NCBIfam" id="TIGR01212">
    <property type="entry name" value="TIGR01212 family radical SAM protein"/>
    <property type="match status" value="1"/>
</dbReference>
<dbReference type="EMBL" id="DXBC01000069">
    <property type="protein sequence ID" value="HIZ79051.1"/>
    <property type="molecule type" value="Genomic_DNA"/>
</dbReference>
<name>A0A9D2GHY8_9FIRM</name>
<protein>
    <submittedName>
        <fullName evidence="8">TIGR01212 family radical SAM protein</fullName>
    </submittedName>
</protein>
<evidence type="ECO:0000259" key="7">
    <source>
        <dbReference type="PROSITE" id="PS51918"/>
    </source>
</evidence>
<dbReference type="InterPro" id="IPR007197">
    <property type="entry name" value="rSAM"/>
</dbReference>
<dbReference type="PROSITE" id="PS51918">
    <property type="entry name" value="RADICAL_SAM"/>
    <property type="match status" value="1"/>
</dbReference>
<evidence type="ECO:0000256" key="4">
    <source>
        <dbReference type="ARBA" id="ARBA00022723"/>
    </source>
</evidence>
<evidence type="ECO:0000313" key="9">
    <source>
        <dbReference type="Proteomes" id="UP000824101"/>
    </source>
</evidence>
<accession>A0A9D2GHY8</accession>
<dbReference type="SFLD" id="SFLDG01091">
    <property type="entry name" value="uncharacterized_CHP01210-like"/>
    <property type="match status" value="1"/>
</dbReference>
<dbReference type="CDD" id="cd01335">
    <property type="entry name" value="Radical_SAM"/>
    <property type="match status" value="1"/>
</dbReference>
<dbReference type="InterPro" id="IPR005911">
    <property type="entry name" value="YhcC-like"/>
</dbReference>
<keyword evidence="3" id="KW-0949">S-adenosyl-L-methionine</keyword>
<evidence type="ECO:0000256" key="5">
    <source>
        <dbReference type="ARBA" id="ARBA00023004"/>
    </source>
</evidence>
<keyword evidence="4" id="KW-0479">Metal-binding</keyword>
<dbReference type="GO" id="GO:0051539">
    <property type="term" value="F:4 iron, 4 sulfur cluster binding"/>
    <property type="evidence" value="ECO:0007669"/>
    <property type="project" value="UniProtKB-KW"/>
</dbReference>
<keyword evidence="5" id="KW-0408">Iron</keyword>
<dbReference type="AlphaFoldDB" id="A0A9D2GHY8"/>
<organism evidence="8 9">
    <name type="scientific">Candidatus Lachnoclostridium stercorigallinarum</name>
    <dbReference type="NCBI Taxonomy" id="2838634"/>
    <lineage>
        <taxon>Bacteria</taxon>
        <taxon>Bacillati</taxon>
        <taxon>Bacillota</taxon>
        <taxon>Clostridia</taxon>
        <taxon>Lachnospirales</taxon>
        <taxon>Lachnospiraceae</taxon>
    </lineage>
</organism>
<evidence type="ECO:0000313" key="8">
    <source>
        <dbReference type="EMBL" id="HIZ79051.1"/>
    </source>
</evidence>
<dbReference type="SFLD" id="SFLDG01086">
    <property type="entry name" value="elongater_protein-like"/>
    <property type="match status" value="1"/>
</dbReference>
<proteinExistence type="predicted"/>
<evidence type="ECO:0000256" key="3">
    <source>
        <dbReference type="ARBA" id="ARBA00022691"/>
    </source>
</evidence>
<dbReference type="PANTHER" id="PTHR11135">
    <property type="entry name" value="HISTONE ACETYLTRANSFERASE-RELATED"/>
    <property type="match status" value="1"/>
</dbReference>
<feature type="domain" description="Radical SAM core" evidence="7">
    <location>
        <begin position="18"/>
        <end position="261"/>
    </location>
</feature>
<dbReference type="InterPro" id="IPR023404">
    <property type="entry name" value="rSAM_horseshoe"/>
</dbReference>
<dbReference type="InterPro" id="IPR058240">
    <property type="entry name" value="rSAM_sf"/>
</dbReference>
<reference evidence="8" key="1">
    <citation type="journal article" date="2021" name="PeerJ">
        <title>Extensive microbial diversity within the chicken gut microbiome revealed by metagenomics and culture.</title>
        <authorList>
            <person name="Gilroy R."/>
            <person name="Ravi A."/>
            <person name="Getino M."/>
            <person name="Pursley I."/>
            <person name="Horton D.L."/>
            <person name="Alikhan N.F."/>
            <person name="Baker D."/>
            <person name="Gharbi K."/>
            <person name="Hall N."/>
            <person name="Watson M."/>
            <person name="Adriaenssens E.M."/>
            <person name="Foster-Nyarko E."/>
            <person name="Jarju S."/>
            <person name="Secka A."/>
            <person name="Antonio M."/>
            <person name="Oren A."/>
            <person name="Chaudhuri R.R."/>
            <person name="La Ragione R."/>
            <person name="Hildebrand F."/>
            <person name="Pallen M.J."/>
        </authorList>
    </citation>
    <scope>NUCLEOTIDE SEQUENCE</scope>
    <source>
        <strain evidence="8">ChiBcec1-1093</strain>
    </source>
</reference>
<gene>
    <name evidence="8" type="ORF">IAA17_04625</name>
</gene>
<dbReference type="Pfam" id="PF16199">
    <property type="entry name" value="Radical_SAM_C"/>
    <property type="match status" value="1"/>
</dbReference>
<keyword evidence="2" id="KW-0004">4Fe-4S</keyword>
<dbReference type="Pfam" id="PF04055">
    <property type="entry name" value="Radical_SAM"/>
    <property type="match status" value="1"/>
</dbReference>
<dbReference type="SUPFAM" id="SSF102114">
    <property type="entry name" value="Radical SAM enzymes"/>
    <property type="match status" value="1"/>
</dbReference>
<comment type="cofactor">
    <cofactor evidence="1">
        <name>[4Fe-4S] cluster</name>
        <dbReference type="ChEBI" id="CHEBI:49883"/>
    </cofactor>
</comment>
<evidence type="ECO:0000256" key="2">
    <source>
        <dbReference type="ARBA" id="ARBA00022485"/>
    </source>
</evidence>
<keyword evidence="6" id="KW-0411">Iron-sulfur</keyword>
<reference evidence="8" key="2">
    <citation type="submission" date="2021-04" db="EMBL/GenBank/DDBJ databases">
        <authorList>
            <person name="Gilroy R."/>
        </authorList>
    </citation>
    <scope>NUCLEOTIDE SEQUENCE</scope>
    <source>
        <strain evidence="8">ChiBcec1-1093</strain>
    </source>
</reference>
<sequence length="307" mass="34538">MDWNGKPYHSLDCYLRETFGKKVYKLALDGGMTCPNRDGTLGTGGCIFCSEGGSGDFAAPRLDTVSRQIEEARKRLDAKLGNRDVSYIAYFQSYTNTYAPLPRLEQLFSQAIRHPEVSVLSVATRPDCLPPETVELLARLNREKPVWVELGLQTIHEASARFIRRGYEYPVFLDAFRRLKEAGLTVIVHVILGIPGETREMMLETVRAVGDLPADGIKLQLLHVLEGTDLGRLYRSHPFPVMELEEYLDLVIDAISILPPEVVIHRISGDGPKRLLIAPLWSANKRLVLNSMTRRFKERGAFQGCAR</sequence>
<dbReference type="InterPro" id="IPR032432">
    <property type="entry name" value="Radical_SAM_C"/>
</dbReference>
<evidence type="ECO:0000256" key="6">
    <source>
        <dbReference type="ARBA" id="ARBA00023014"/>
    </source>
</evidence>
<dbReference type="InterPro" id="IPR006638">
    <property type="entry name" value="Elp3/MiaA/NifB-like_rSAM"/>
</dbReference>
<dbReference type="SFLD" id="SFLDS00029">
    <property type="entry name" value="Radical_SAM"/>
    <property type="match status" value="1"/>
</dbReference>
<dbReference type="Proteomes" id="UP000824101">
    <property type="component" value="Unassembled WGS sequence"/>
</dbReference>
<comment type="caution">
    <text evidence="8">The sequence shown here is derived from an EMBL/GenBank/DDBJ whole genome shotgun (WGS) entry which is preliminary data.</text>
</comment>
<dbReference type="SMART" id="SM00729">
    <property type="entry name" value="Elp3"/>
    <property type="match status" value="1"/>
</dbReference>
<dbReference type="GO" id="GO:0046872">
    <property type="term" value="F:metal ion binding"/>
    <property type="evidence" value="ECO:0007669"/>
    <property type="project" value="UniProtKB-KW"/>
</dbReference>